<dbReference type="AlphaFoldDB" id="A0A835W582"/>
<sequence>MGDAHDFAELDTVFKNLLILKPQRVAVRSMRKFGQWLATLPINNDKALLFLTSPPITTPGEAVCGSESARVAHRRMFTLTTVIKYTPGLRVQQHWLRAMGELCGVSTKAPGGRRWFAMVLRQLLPAAAGSPTAVWPAKTRQLLQILRLLFVAEGAGCGAGDFASLMAATFQSMREQAALCGDAPRRLRQLERLLDETEALAAATLPVAPAA</sequence>
<reference evidence="1" key="1">
    <citation type="journal article" date="2020" name="bioRxiv">
        <title>Comparative genomics of Chlamydomonas.</title>
        <authorList>
            <person name="Craig R.J."/>
            <person name="Hasan A.R."/>
            <person name="Ness R.W."/>
            <person name="Keightley P.D."/>
        </authorList>
    </citation>
    <scope>NUCLEOTIDE SEQUENCE</scope>
    <source>
        <strain evidence="1">CCAP 11/173</strain>
    </source>
</reference>
<proteinExistence type="predicted"/>
<evidence type="ECO:0000313" key="1">
    <source>
        <dbReference type="EMBL" id="KAG2437579.1"/>
    </source>
</evidence>
<organism evidence="1 2">
    <name type="scientific">Chlamydomonas schloesseri</name>
    <dbReference type="NCBI Taxonomy" id="2026947"/>
    <lineage>
        <taxon>Eukaryota</taxon>
        <taxon>Viridiplantae</taxon>
        <taxon>Chlorophyta</taxon>
        <taxon>core chlorophytes</taxon>
        <taxon>Chlorophyceae</taxon>
        <taxon>CS clade</taxon>
        <taxon>Chlamydomonadales</taxon>
        <taxon>Chlamydomonadaceae</taxon>
        <taxon>Chlamydomonas</taxon>
    </lineage>
</organism>
<dbReference type="EMBL" id="JAEHOD010000046">
    <property type="protein sequence ID" value="KAG2437579.1"/>
    <property type="molecule type" value="Genomic_DNA"/>
</dbReference>
<protein>
    <submittedName>
        <fullName evidence="1">Uncharacterized protein</fullName>
    </submittedName>
</protein>
<dbReference type="Proteomes" id="UP000613740">
    <property type="component" value="Unassembled WGS sequence"/>
</dbReference>
<accession>A0A835W582</accession>
<comment type="caution">
    <text evidence="1">The sequence shown here is derived from an EMBL/GenBank/DDBJ whole genome shotgun (WGS) entry which is preliminary data.</text>
</comment>
<gene>
    <name evidence="1" type="ORF">HYH02_011219</name>
</gene>
<dbReference type="OrthoDB" id="544080at2759"/>
<keyword evidence="2" id="KW-1185">Reference proteome</keyword>
<evidence type="ECO:0000313" key="2">
    <source>
        <dbReference type="Proteomes" id="UP000613740"/>
    </source>
</evidence>
<name>A0A835W582_9CHLO</name>